<dbReference type="AlphaFoldDB" id="A0A1H3VTB5"/>
<organism evidence="2 3">
    <name type="scientific">Arachidicoccus rhizosphaerae</name>
    <dbReference type="NCBI Taxonomy" id="551991"/>
    <lineage>
        <taxon>Bacteria</taxon>
        <taxon>Pseudomonadati</taxon>
        <taxon>Bacteroidota</taxon>
        <taxon>Chitinophagia</taxon>
        <taxon>Chitinophagales</taxon>
        <taxon>Chitinophagaceae</taxon>
        <taxon>Arachidicoccus</taxon>
    </lineage>
</organism>
<keyword evidence="3" id="KW-1185">Reference proteome</keyword>
<name>A0A1H3VTB5_9BACT</name>
<dbReference type="Proteomes" id="UP000199041">
    <property type="component" value="Unassembled WGS sequence"/>
</dbReference>
<reference evidence="2 3" key="1">
    <citation type="submission" date="2016-10" db="EMBL/GenBank/DDBJ databases">
        <authorList>
            <person name="de Groot N.N."/>
        </authorList>
    </citation>
    <scope>NUCLEOTIDE SEQUENCE [LARGE SCALE GENOMIC DNA]</scope>
    <source>
        <strain evidence="2 3">Vu-144</strain>
    </source>
</reference>
<evidence type="ECO:0000313" key="3">
    <source>
        <dbReference type="Proteomes" id="UP000199041"/>
    </source>
</evidence>
<protein>
    <submittedName>
        <fullName evidence="2">Uncharacterized protein</fullName>
    </submittedName>
</protein>
<accession>A0A1H3VTB5</accession>
<proteinExistence type="predicted"/>
<dbReference type="EMBL" id="FNQY01000001">
    <property type="protein sequence ID" value="SDZ77931.1"/>
    <property type="molecule type" value="Genomic_DNA"/>
</dbReference>
<keyword evidence="1" id="KW-0812">Transmembrane</keyword>
<dbReference type="RefSeq" id="WP_170831113.1">
    <property type="nucleotide sequence ID" value="NZ_FNQY01000001.1"/>
</dbReference>
<sequence length="56" mass="6494">MRAELSEISSEMTQIPLEMSQLSEHLTLQTNGMFFKTVLMLLILMMIMIIGLCFKR</sequence>
<keyword evidence="1" id="KW-1133">Transmembrane helix</keyword>
<gene>
    <name evidence="2" type="ORF">SAMN05192529_101431</name>
</gene>
<evidence type="ECO:0000313" key="2">
    <source>
        <dbReference type="EMBL" id="SDZ77931.1"/>
    </source>
</evidence>
<evidence type="ECO:0000256" key="1">
    <source>
        <dbReference type="SAM" id="Phobius"/>
    </source>
</evidence>
<keyword evidence="1" id="KW-0472">Membrane</keyword>
<feature type="transmembrane region" description="Helical" evidence="1">
    <location>
        <begin position="33"/>
        <end position="54"/>
    </location>
</feature>